<keyword evidence="2" id="KW-0479">Metal-binding</keyword>
<reference evidence="11" key="1">
    <citation type="submission" date="2016-05" db="EMBL/GenBank/DDBJ databases">
        <title>Comparative genomics of biotechnologically important yeasts.</title>
        <authorList>
            <consortium name="DOE Joint Genome Institute"/>
            <person name="Riley R."/>
            <person name="Haridas S."/>
            <person name="Wolfe K.H."/>
            <person name="Lopes M.R."/>
            <person name="Hittinger C.T."/>
            <person name="Goker M."/>
            <person name="Salamov A."/>
            <person name="Wisecaver J."/>
            <person name="Long T.M."/>
            <person name="Aerts A.L."/>
            <person name="Barry K."/>
            <person name="Choi C."/>
            <person name="Clum A."/>
            <person name="Coughlan A.Y."/>
            <person name="Deshpande S."/>
            <person name="Douglass A.P."/>
            <person name="Hanson S.J."/>
            <person name="Klenk H.-P."/>
            <person name="Labutti K."/>
            <person name="Lapidus A."/>
            <person name="Lindquist E."/>
            <person name="Lipzen A."/>
            <person name="Meier-Kolthoff J.P."/>
            <person name="Ohm R.A."/>
            <person name="Otillar R.P."/>
            <person name="Pangilinan J."/>
            <person name="Peng Y."/>
            <person name="Rokas A."/>
            <person name="Rosa C.A."/>
            <person name="Scheuner C."/>
            <person name="Sibirny A.A."/>
            <person name="Slot J.C."/>
            <person name="Stielow J.B."/>
            <person name="Sun H."/>
            <person name="Kurtzman C.P."/>
            <person name="Blackwell M."/>
            <person name="Grigoriev I.V."/>
            <person name="Jeffries T.W."/>
        </authorList>
    </citation>
    <scope>NUCLEOTIDE SEQUENCE [LARGE SCALE GENOMIC DNA]</scope>
    <source>
        <strain evidence="11">NRRL Y-2460</strain>
    </source>
</reference>
<dbReference type="GO" id="GO:0043565">
    <property type="term" value="F:sequence-specific DNA binding"/>
    <property type="evidence" value="ECO:0007669"/>
    <property type="project" value="TreeGrafter"/>
</dbReference>
<feature type="compositionally biased region" description="Polar residues" evidence="8">
    <location>
        <begin position="228"/>
        <end position="242"/>
    </location>
</feature>
<dbReference type="Pfam" id="PF00096">
    <property type="entry name" value="zf-C2H2"/>
    <property type="match status" value="2"/>
</dbReference>
<dbReference type="GO" id="GO:0000981">
    <property type="term" value="F:DNA-binding transcription factor activity, RNA polymerase II-specific"/>
    <property type="evidence" value="ECO:0007669"/>
    <property type="project" value="TreeGrafter"/>
</dbReference>
<dbReference type="SMART" id="SM00355">
    <property type="entry name" value="ZnF_C2H2"/>
    <property type="match status" value="2"/>
</dbReference>
<dbReference type="GO" id="GO:0005634">
    <property type="term" value="C:nucleus"/>
    <property type="evidence" value="ECO:0007669"/>
    <property type="project" value="UniProtKB-SubCell"/>
</dbReference>
<dbReference type="Proteomes" id="UP000094236">
    <property type="component" value="Unassembled WGS sequence"/>
</dbReference>
<feature type="compositionally biased region" description="Low complexity" evidence="8">
    <location>
        <begin position="173"/>
        <end position="190"/>
    </location>
</feature>
<dbReference type="FunFam" id="3.30.160.60:FF:000145">
    <property type="entry name" value="Zinc finger protein 574"/>
    <property type="match status" value="1"/>
</dbReference>
<evidence type="ECO:0000256" key="7">
    <source>
        <dbReference type="PROSITE-ProRule" id="PRU00042"/>
    </source>
</evidence>
<keyword evidence="5" id="KW-0862">Zinc</keyword>
<dbReference type="PROSITE" id="PS00028">
    <property type="entry name" value="ZINC_FINGER_C2H2_1"/>
    <property type="match status" value="2"/>
</dbReference>
<dbReference type="OrthoDB" id="3437960at2759"/>
<evidence type="ECO:0000256" key="8">
    <source>
        <dbReference type="SAM" id="MobiDB-lite"/>
    </source>
</evidence>
<name>A0A1E4TWS8_PACTA</name>
<keyword evidence="3" id="KW-0677">Repeat</keyword>
<feature type="region of interest" description="Disordered" evidence="8">
    <location>
        <begin position="173"/>
        <end position="204"/>
    </location>
</feature>
<proteinExistence type="predicted"/>
<evidence type="ECO:0000256" key="6">
    <source>
        <dbReference type="ARBA" id="ARBA00023242"/>
    </source>
</evidence>
<evidence type="ECO:0000256" key="4">
    <source>
        <dbReference type="ARBA" id="ARBA00022771"/>
    </source>
</evidence>
<evidence type="ECO:0000256" key="5">
    <source>
        <dbReference type="ARBA" id="ARBA00022833"/>
    </source>
</evidence>
<dbReference type="SUPFAM" id="SSF57667">
    <property type="entry name" value="beta-beta-alpha zinc fingers"/>
    <property type="match status" value="1"/>
</dbReference>
<evidence type="ECO:0000313" key="11">
    <source>
        <dbReference type="Proteomes" id="UP000094236"/>
    </source>
</evidence>
<feature type="region of interest" description="Disordered" evidence="8">
    <location>
        <begin position="220"/>
        <end position="252"/>
    </location>
</feature>
<keyword evidence="11" id="KW-1185">Reference proteome</keyword>
<sequence>MNSNFNEGNWFTTPSHFQNDPFYDPESLANSSSNQEFKAIPLPDEDFTPYLNSNDLEDLFATELSAVQLGGIPAGNHQQYSTDGASYNGYVSSKTHSRKESGSAIFGFINHTHELSIPGVSISASNLKKGNIEQTNYSNALNEQYSCYTGNTVSQNVKLAAAQMQKLGNFQKQQQSQQQQQQEQQEQQQQHLKTNSSEKTQSLSSIDAEKDFFITAKSPNAYKFPLTPSDSQISKKVPSTPNRYHENKHSASNSLRYQQYLEQQGKFANNLQQKQEQYGEPGSRKYVDEVESSSNDALNHFGDMNDVMESQAIGLGIHRVENGKMVLAQAPKFYLLNDNQSSKTNLLLSNTELNYSSPEDQTSSGNCSPILNNQIFSPEHDDQQFISPQHQPPHVPTLQTPQTKLKLPAAPKLEADLSATPTKFKIIAKDQATIAKDYRYIQDVENTPKKQVISDQEKVVWTPVFVTKGDPQSAQIIKDQKKKISSPIRKETKITSTLPKGHLDQYFVGPDESKRFTCVYHNCGKTFSRISNTRAHIQTHLSDRPFPCNYCNKRFVRQHDLRRHEKSHQEFSFSCLCGKKFPRQDALKRHRIRQICVGGIEDDKSPEKQRTMISKPLKKRGRPLKGDMPSSVKDKILDDLNTYEDFYPEETTEQINNYENENFVMQGIENQINEVSEGYLTSQNFDYNFSYNPSFI</sequence>
<dbReference type="InterPro" id="IPR013087">
    <property type="entry name" value="Znf_C2H2_type"/>
</dbReference>
<feature type="domain" description="C2H2-type" evidence="9">
    <location>
        <begin position="546"/>
        <end position="568"/>
    </location>
</feature>
<dbReference type="PANTHER" id="PTHR24408:SF58">
    <property type="entry name" value="TRANSCRIPTION FACTOR (TFIIIA), PUTATIVE (AFU_ORTHOLOGUE AFUA_1G05150)-RELATED"/>
    <property type="match status" value="1"/>
</dbReference>
<dbReference type="PROSITE" id="PS50157">
    <property type="entry name" value="ZINC_FINGER_C2H2_2"/>
    <property type="match status" value="2"/>
</dbReference>
<accession>A0A1E4TWS8</accession>
<evidence type="ECO:0000313" key="10">
    <source>
        <dbReference type="EMBL" id="ODV96210.1"/>
    </source>
</evidence>
<dbReference type="GO" id="GO:0008270">
    <property type="term" value="F:zinc ion binding"/>
    <property type="evidence" value="ECO:0007669"/>
    <property type="project" value="UniProtKB-KW"/>
</dbReference>
<feature type="domain" description="C2H2-type" evidence="9">
    <location>
        <begin position="516"/>
        <end position="545"/>
    </location>
</feature>
<evidence type="ECO:0000256" key="3">
    <source>
        <dbReference type="ARBA" id="ARBA00022737"/>
    </source>
</evidence>
<dbReference type="STRING" id="669874.A0A1E4TWS8"/>
<feature type="compositionally biased region" description="Polar residues" evidence="8">
    <location>
        <begin position="191"/>
        <end position="204"/>
    </location>
</feature>
<dbReference type="EMBL" id="KV454013">
    <property type="protein sequence ID" value="ODV96210.1"/>
    <property type="molecule type" value="Genomic_DNA"/>
</dbReference>
<protein>
    <recommendedName>
        <fullName evidence="9">C2H2-type domain-containing protein</fullName>
    </recommendedName>
</protein>
<evidence type="ECO:0000256" key="1">
    <source>
        <dbReference type="ARBA" id="ARBA00004123"/>
    </source>
</evidence>
<evidence type="ECO:0000256" key="2">
    <source>
        <dbReference type="ARBA" id="ARBA00022723"/>
    </source>
</evidence>
<keyword evidence="6" id="KW-0539">Nucleus</keyword>
<dbReference type="InterPro" id="IPR036236">
    <property type="entry name" value="Znf_C2H2_sf"/>
</dbReference>
<gene>
    <name evidence="10" type="ORF">PACTADRAFT_49597</name>
</gene>
<organism evidence="10 11">
    <name type="scientific">Pachysolen tannophilus NRRL Y-2460</name>
    <dbReference type="NCBI Taxonomy" id="669874"/>
    <lineage>
        <taxon>Eukaryota</taxon>
        <taxon>Fungi</taxon>
        <taxon>Dikarya</taxon>
        <taxon>Ascomycota</taxon>
        <taxon>Saccharomycotina</taxon>
        <taxon>Pichiomycetes</taxon>
        <taxon>Pachysolenaceae</taxon>
        <taxon>Pachysolen</taxon>
    </lineage>
</organism>
<comment type="subcellular location">
    <subcellularLocation>
        <location evidence="1">Nucleus</location>
    </subcellularLocation>
</comment>
<dbReference type="PANTHER" id="PTHR24408">
    <property type="entry name" value="ZINC FINGER PROTEIN"/>
    <property type="match status" value="1"/>
</dbReference>
<evidence type="ECO:0000259" key="9">
    <source>
        <dbReference type="PROSITE" id="PS50157"/>
    </source>
</evidence>
<dbReference type="AlphaFoldDB" id="A0A1E4TWS8"/>
<keyword evidence="4 7" id="KW-0863">Zinc-finger</keyword>
<dbReference type="Gene3D" id="3.30.160.60">
    <property type="entry name" value="Classic Zinc Finger"/>
    <property type="match status" value="2"/>
</dbReference>